<feature type="transmembrane region" description="Helical" evidence="1">
    <location>
        <begin position="12"/>
        <end position="36"/>
    </location>
</feature>
<accession>A0A9D1ZX08</accession>
<dbReference type="Pfam" id="PF06177">
    <property type="entry name" value="QueT"/>
    <property type="match status" value="1"/>
</dbReference>
<evidence type="ECO:0000313" key="2">
    <source>
        <dbReference type="EMBL" id="HIY97370.1"/>
    </source>
</evidence>
<keyword evidence="1" id="KW-0472">Membrane</keyword>
<name>A0A9D1ZX08_9FIRM</name>
<sequence>MKRFSTKKLCRAGIIAALYVVLTWPLGSLAFGTLGFQIRPAEALTMLPLFYAESIPALYVGCLLANVITGNAWDIGLGSLCSLVAAALTCLAGRFIKNTPLKLIVGGIFPVLVNAFVIPFVLILGGSAYAGYWFMFASLALTQGVWVYGLGTPLFFAVRALRKKGVSAFCDNTTGKPLEHTSAGEKN</sequence>
<proteinExistence type="predicted"/>
<gene>
    <name evidence="2" type="ORF">H9729_06745</name>
</gene>
<feature type="transmembrane region" description="Helical" evidence="1">
    <location>
        <begin position="132"/>
        <end position="158"/>
    </location>
</feature>
<dbReference type="PANTHER" id="PTHR40044">
    <property type="entry name" value="INTEGRAL MEMBRANE PROTEIN-RELATED"/>
    <property type="match status" value="1"/>
</dbReference>
<dbReference type="AlphaFoldDB" id="A0A9D1ZX08"/>
<evidence type="ECO:0000313" key="3">
    <source>
        <dbReference type="Proteomes" id="UP000886750"/>
    </source>
</evidence>
<feature type="transmembrane region" description="Helical" evidence="1">
    <location>
        <begin position="75"/>
        <end position="96"/>
    </location>
</feature>
<comment type="caution">
    <text evidence="2">The sequence shown here is derived from an EMBL/GenBank/DDBJ whole genome shotgun (WGS) entry which is preliminary data.</text>
</comment>
<dbReference type="InterPro" id="IPR010387">
    <property type="entry name" value="QueT"/>
</dbReference>
<evidence type="ECO:0000256" key="1">
    <source>
        <dbReference type="SAM" id="Phobius"/>
    </source>
</evidence>
<organism evidence="2 3">
    <name type="scientific">Candidatus Borkfalkia excrementigallinarum</name>
    <dbReference type="NCBI Taxonomy" id="2838506"/>
    <lineage>
        <taxon>Bacteria</taxon>
        <taxon>Bacillati</taxon>
        <taxon>Bacillota</taxon>
        <taxon>Clostridia</taxon>
        <taxon>Christensenellales</taxon>
        <taxon>Christensenellaceae</taxon>
        <taxon>Candidatus Borkfalkia</taxon>
    </lineage>
</organism>
<dbReference type="PANTHER" id="PTHR40044:SF1">
    <property type="entry name" value="INTEGRAL MEMBRANE PROTEIN"/>
    <property type="match status" value="1"/>
</dbReference>
<feature type="transmembrane region" description="Helical" evidence="1">
    <location>
        <begin position="103"/>
        <end position="126"/>
    </location>
</feature>
<keyword evidence="1" id="KW-0812">Transmembrane</keyword>
<dbReference type="Proteomes" id="UP000886750">
    <property type="component" value="Unassembled WGS sequence"/>
</dbReference>
<reference evidence="2" key="1">
    <citation type="journal article" date="2021" name="PeerJ">
        <title>Extensive microbial diversity within the chicken gut microbiome revealed by metagenomics and culture.</title>
        <authorList>
            <person name="Gilroy R."/>
            <person name="Ravi A."/>
            <person name="Getino M."/>
            <person name="Pursley I."/>
            <person name="Horton D.L."/>
            <person name="Alikhan N.F."/>
            <person name="Baker D."/>
            <person name="Gharbi K."/>
            <person name="Hall N."/>
            <person name="Watson M."/>
            <person name="Adriaenssens E.M."/>
            <person name="Foster-Nyarko E."/>
            <person name="Jarju S."/>
            <person name="Secka A."/>
            <person name="Antonio M."/>
            <person name="Oren A."/>
            <person name="Chaudhuri R.R."/>
            <person name="La Ragione R."/>
            <person name="Hildebrand F."/>
            <person name="Pallen M.J."/>
        </authorList>
    </citation>
    <scope>NUCLEOTIDE SEQUENCE</scope>
    <source>
        <strain evidence="2">1345</strain>
    </source>
</reference>
<dbReference type="PIRSF" id="PIRSF031501">
    <property type="entry name" value="QueT"/>
    <property type="match status" value="1"/>
</dbReference>
<reference evidence="2" key="2">
    <citation type="submission" date="2021-04" db="EMBL/GenBank/DDBJ databases">
        <authorList>
            <person name="Gilroy R."/>
        </authorList>
    </citation>
    <scope>NUCLEOTIDE SEQUENCE</scope>
    <source>
        <strain evidence="2">1345</strain>
    </source>
</reference>
<dbReference type="EMBL" id="DXCQ01000061">
    <property type="protein sequence ID" value="HIY97370.1"/>
    <property type="molecule type" value="Genomic_DNA"/>
</dbReference>
<keyword evidence="1" id="KW-1133">Transmembrane helix</keyword>
<protein>
    <submittedName>
        <fullName evidence="2">QueT transporter family protein</fullName>
    </submittedName>
</protein>